<dbReference type="InterPro" id="IPR000717">
    <property type="entry name" value="PCI_dom"/>
</dbReference>
<dbReference type="PANTHER" id="PTHR12436:SF4">
    <property type="entry name" value="LEUKOCYTE RECEPTOR CLUSTER MEMBER 8"/>
    <property type="match status" value="1"/>
</dbReference>
<dbReference type="Gene3D" id="1.25.40.990">
    <property type="match status" value="1"/>
</dbReference>
<feature type="region of interest" description="Disordered" evidence="1">
    <location>
        <begin position="112"/>
        <end position="187"/>
    </location>
</feature>
<feature type="domain" description="PCI" evidence="2">
    <location>
        <begin position="308"/>
        <end position="490"/>
    </location>
</feature>
<dbReference type="GeneID" id="54359667"/>
<feature type="compositionally biased region" description="Polar residues" evidence="1">
    <location>
        <begin position="131"/>
        <end position="140"/>
    </location>
</feature>
<dbReference type="OrthoDB" id="199574at2759"/>
<dbReference type="Proteomes" id="UP000504637">
    <property type="component" value="Unplaced"/>
</dbReference>
<dbReference type="RefSeq" id="XP_033456599.1">
    <property type="nucleotide sequence ID" value="XM_033601867.1"/>
</dbReference>
<sequence length="511" mass="57868">MAAEPAFTPVVASRTLTSKPVNAATPRYSQDVAQYVQKAFFDFHKLKNQPAYAHITDADIRAKLAEIINRATADGTINRDWQQTPLPHQLIVEERHKAALYVTQNNMLTNLNLDHSGSPDVASKKRKSLDTESAGSDSSTSPPPWKKSNNTKQSLADRITGTSKTLDKKRKDKEPFRGNSLDTSEDALARRRQRFGYISPELSSSPTVHNSSSLLEASAGPIVGTCQNLEKNYFRLTAPPNPNTVRPLPVLEMALDLISTKWKQQHDYSYFCDQMKSMRQDLTVQRIKNEFTIKVYELHARIALEKRDLGEYNQCQTQLRALYKMNLGPNGGSGGHKDEFTAYRILYMIYTCNRTDMNNMLADLTTADKKGPFVQHALRVRAALASGNYHKFFNLYAESQDQRWNMVPYLMDMFVERERVAAMAAVCKTYKPEITFNDVVNTLAFDCDNGETFFTEEVIRRCHEFMVKHGVQHLVVQKDDKPTAFLTGKAGNIFEDAKRKAFGKVDIKGQI</sequence>
<keyword evidence="3" id="KW-1185">Reference proteome</keyword>
<proteinExistence type="predicted"/>
<dbReference type="AlphaFoldDB" id="A0A6J3LV69"/>
<protein>
    <recommendedName>
        <fullName evidence="2">PCI domain-containing protein</fullName>
    </recommendedName>
</protein>
<evidence type="ECO:0000313" key="4">
    <source>
        <dbReference type="RefSeq" id="XP_033456599.1"/>
    </source>
</evidence>
<evidence type="ECO:0000256" key="1">
    <source>
        <dbReference type="SAM" id="MobiDB-lite"/>
    </source>
</evidence>
<feature type="compositionally biased region" description="Polar residues" evidence="1">
    <location>
        <begin position="147"/>
        <end position="164"/>
    </location>
</feature>
<evidence type="ECO:0000313" key="3">
    <source>
        <dbReference type="Proteomes" id="UP000504637"/>
    </source>
</evidence>
<dbReference type="PROSITE" id="PS50250">
    <property type="entry name" value="PCI"/>
    <property type="match status" value="1"/>
</dbReference>
<dbReference type="InterPro" id="IPR045107">
    <property type="entry name" value="SAC3/GANP/THP3"/>
</dbReference>
<dbReference type="Pfam" id="PF03399">
    <property type="entry name" value="SAC3_GANP"/>
    <property type="match status" value="1"/>
</dbReference>
<gene>
    <name evidence="4" type="ORF">K489DRAFT_325917</name>
</gene>
<reference evidence="4" key="3">
    <citation type="submission" date="2025-08" db="UniProtKB">
        <authorList>
            <consortium name="RefSeq"/>
        </authorList>
    </citation>
    <scope>IDENTIFICATION</scope>
    <source>
        <strain evidence="4">CBS 342.82</strain>
    </source>
</reference>
<dbReference type="InterPro" id="IPR005062">
    <property type="entry name" value="SAC3/GANP/THP3_conserved"/>
</dbReference>
<evidence type="ECO:0000259" key="2">
    <source>
        <dbReference type="PROSITE" id="PS50250"/>
    </source>
</evidence>
<dbReference type="PANTHER" id="PTHR12436">
    <property type="entry name" value="80 KDA MCM3-ASSOCIATED PROTEIN"/>
    <property type="match status" value="1"/>
</dbReference>
<reference evidence="4" key="2">
    <citation type="submission" date="2020-04" db="EMBL/GenBank/DDBJ databases">
        <authorList>
            <consortium name="NCBI Genome Project"/>
        </authorList>
    </citation>
    <scope>NUCLEOTIDE SEQUENCE</scope>
    <source>
        <strain evidence="4">CBS 342.82</strain>
    </source>
</reference>
<accession>A0A6J3LV69</accession>
<name>A0A6J3LV69_9PEZI</name>
<reference evidence="4" key="1">
    <citation type="submission" date="2020-01" db="EMBL/GenBank/DDBJ databases">
        <authorList>
            <consortium name="DOE Joint Genome Institute"/>
            <person name="Haridas S."/>
            <person name="Albert R."/>
            <person name="Binder M."/>
            <person name="Bloem J."/>
            <person name="Labutti K."/>
            <person name="Salamov A."/>
            <person name="Andreopoulos B."/>
            <person name="Baker S.E."/>
            <person name="Barry K."/>
            <person name="Bills G."/>
            <person name="Bluhm B.H."/>
            <person name="Cannon C."/>
            <person name="Castanera R."/>
            <person name="Culley D.E."/>
            <person name="Daum C."/>
            <person name="Ezra D."/>
            <person name="Gonzalez J.B."/>
            <person name="Henrissat B."/>
            <person name="Kuo A."/>
            <person name="Liang C."/>
            <person name="Lipzen A."/>
            <person name="Lutzoni F."/>
            <person name="Magnuson J."/>
            <person name="Mondo S."/>
            <person name="Nolan M."/>
            <person name="Ohm R."/>
            <person name="Pangilinan J."/>
            <person name="Park H.-J."/>
            <person name="Ramirez L."/>
            <person name="Alfaro M."/>
            <person name="Sun H."/>
            <person name="Tritt A."/>
            <person name="Yoshinaga Y."/>
            <person name="Zwiers L.-H."/>
            <person name="Turgeon B.G."/>
            <person name="Goodwin S.B."/>
            <person name="Spatafora J.W."/>
            <person name="Crous P.W."/>
            <person name="Grigoriev I.V."/>
        </authorList>
    </citation>
    <scope>NUCLEOTIDE SEQUENCE</scope>
    <source>
        <strain evidence="4">CBS 342.82</strain>
    </source>
</reference>
<organism evidence="4">
    <name type="scientific">Dissoconium aciculare CBS 342.82</name>
    <dbReference type="NCBI Taxonomy" id="1314786"/>
    <lineage>
        <taxon>Eukaryota</taxon>
        <taxon>Fungi</taxon>
        <taxon>Dikarya</taxon>
        <taxon>Ascomycota</taxon>
        <taxon>Pezizomycotina</taxon>
        <taxon>Dothideomycetes</taxon>
        <taxon>Dothideomycetidae</taxon>
        <taxon>Mycosphaerellales</taxon>
        <taxon>Dissoconiaceae</taxon>
        <taxon>Dissoconium</taxon>
    </lineage>
</organism>
<dbReference type="GO" id="GO:0005634">
    <property type="term" value="C:nucleus"/>
    <property type="evidence" value="ECO:0007669"/>
    <property type="project" value="TreeGrafter"/>
</dbReference>